<accession>A0A0B7MRP4</accession>
<evidence type="ECO:0000256" key="1">
    <source>
        <dbReference type="ARBA" id="ARBA00022723"/>
    </source>
</evidence>
<dbReference type="Gene3D" id="3.80.30.30">
    <property type="match status" value="1"/>
</dbReference>
<dbReference type="EMBL" id="CDRZ01000282">
    <property type="protein sequence ID" value="CEO90332.1"/>
    <property type="molecule type" value="Genomic_DNA"/>
</dbReference>
<dbReference type="InterPro" id="IPR040086">
    <property type="entry name" value="MJ0683-like"/>
</dbReference>
<dbReference type="SFLD" id="SFLDG01084">
    <property type="entry name" value="Uncharacterised_Radical_SAM_Su"/>
    <property type="match status" value="1"/>
</dbReference>
<feature type="domain" description="Elp3/MiaA/NifB-like radical SAM core" evidence="4">
    <location>
        <begin position="20"/>
        <end position="239"/>
    </location>
</feature>
<name>A0A0B7MRP4_9FIRM</name>
<keyword evidence="1" id="KW-0479">Metal-binding</keyword>
<dbReference type="RefSeq" id="WP_044666100.1">
    <property type="nucleotide sequence ID" value="NZ_CDRZ01000282.1"/>
</dbReference>
<dbReference type="CDD" id="cd01335">
    <property type="entry name" value="Radical_SAM"/>
    <property type="match status" value="1"/>
</dbReference>
<evidence type="ECO:0000256" key="2">
    <source>
        <dbReference type="ARBA" id="ARBA00023004"/>
    </source>
</evidence>
<keyword evidence="2" id="KW-0408">Iron</keyword>
<reference evidence="6" key="1">
    <citation type="submission" date="2015-01" db="EMBL/GenBank/DDBJ databases">
        <authorList>
            <person name="Manzoor Shahid"/>
            <person name="Zubair Saima"/>
        </authorList>
    </citation>
    <scope>NUCLEOTIDE SEQUENCE [LARGE SCALE GENOMIC DNA]</scope>
    <source>
        <strain evidence="6">Sp3</strain>
    </source>
</reference>
<keyword evidence="3" id="KW-0411">Iron-sulfur</keyword>
<dbReference type="PANTHER" id="PTHR43432:SF6">
    <property type="entry name" value="RADICAL SAM CORE DOMAIN-CONTAINING PROTEIN"/>
    <property type="match status" value="1"/>
</dbReference>
<evidence type="ECO:0000256" key="3">
    <source>
        <dbReference type="ARBA" id="ARBA00023014"/>
    </source>
</evidence>
<dbReference type="Pfam" id="PF04055">
    <property type="entry name" value="Radical_SAM"/>
    <property type="match status" value="1"/>
</dbReference>
<protein>
    <submittedName>
        <fullName evidence="5">Radical SAM</fullName>
    </submittedName>
</protein>
<dbReference type="InterPro" id="IPR058240">
    <property type="entry name" value="rSAM_sf"/>
</dbReference>
<dbReference type="AlphaFoldDB" id="A0A0B7MRP4"/>
<dbReference type="OrthoDB" id="9787478at2"/>
<dbReference type="PANTHER" id="PTHR43432">
    <property type="entry name" value="SLR0285 PROTEIN"/>
    <property type="match status" value="1"/>
</dbReference>
<dbReference type="InterPro" id="IPR006638">
    <property type="entry name" value="Elp3/MiaA/NifB-like_rSAM"/>
</dbReference>
<dbReference type="SUPFAM" id="SSF102114">
    <property type="entry name" value="Radical SAM enzymes"/>
    <property type="match status" value="1"/>
</dbReference>
<evidence type="ECO:0000313" key="6">
    <source>
        <dbReference type="Proteomes" id="UP000046155"/>
    </source>
</evidence>
<dbReference type="SFLD" id="SFLDS00029">
    <property type="entry name" value="Radical_SAM"/>
    <property type="match status" value="1"/>
</dbReference>
<dbReference type="Proteomes" id="UP000046155">
    <property type="component" value="Unassembled WGS sequence"/>
</dbReference>
<organism evidence="5 6">
    <name type="scientific">Syntrophaceticus schinkii</name>
    <dbReference type="NCBI Taxonomy" id="499207"/>
    <lineage>
        <taxon>Bacteria</taxon>
        <taxon>Bacillati</taxon>
        <taxon>Bacillota</taxon>
        <taxon>Clostridia</taxon>
        <taxon>Thermoanaerobacterales</taxon>
        <taxon>Thermoanaerobacterales Family III. Incertae Sedis</taxon>
        <taxon>Syntrophaceticus</taxon>
    </lineage>
</organism>
<evidence type="ECO:0000313" key="5">
    <source>
        <dbReference type="EMBL" id="CEO90332.1"/>
    </source>
</evidence>
<keyword evidence="6" id="KW-1185">Reference proteome</keyword>
<evidence type="ECO:0000259" key="4">
    <source>
        <dbReference type="SMART" id="SM00729"/>
    </source>
</evidence>
<sequence length="270" mass="30423">MLITEKECRSALNRCGIPGIDYCLNPYTGCSHGCLYCYASFMKKFCHIPEEWGSFVQVKVNFVDRLKAALRKSKHGCVTLSSVTDPYQPLERKYRLTRSCLELLADTDLAINILTKSDLVLRDLDILKKLPQVKVGLTITTLDPYTAKILEPGAPLPENRLHALDRLTAAGVKTWVFISPVVPGLADTDENLASILKKAAAAGVQEVHYDPLNFYPAAVSNLRAVIQRHWPKLRLLFEAACRDPYYYKEQLRSMADEIWPVYGYDSNLTP</sequence>
<dbReference type="InterPro" id="IPR007197">
    <property type="entry name" value="rSAM"/>
</dbReference>
<dbReference type="GO" id="GO:0046872">
    <property type="term" value="F:metal ion binding"/>
    <property type="evidence" value="ECO:0007669"/>
    <property type="project" value="UniProtKB-KW"/>
</dbReference>
<dbReference type="SMART" id="SM00729">
    <property type="entry name" value="Elp3"/>
    <property type="match status" value="1"/>
</dbReference>
<gene>
    <name evidence="5" type="ORF">SSCH_810004</name>
</gene>
<dbReference type="GO" id="GO:0051536">
    <property type="term" value="F:iron-sulfur cluster binding"/>
    <property type="evidence" value="ECO:0007669"/>
    <property type="project" value="UniProtKB-KW"/>
</dbReference>
<proteinExistence type="predicted"/>
<dbReference type="GO" id="GO:0003824">
    <property type="term" value="F:catalytic activity"/>
    <property type="evidence" value="ECO:0007669"/>
    <property type="project" value="InterPro"/>
</dbReference>